<name>A0AB33ACU2_9MYCO</name>
<evidence type="ECO:0000313" key="2">
    <source>
        <dbReference type="Proteomes" id="UP000013961"/>
    </source>
</evidence>
<sequence>MRFSATIFLTAALLCACVSPSSSLRHEEWSTLVSMLADQQRALHERDAHYDLPDKLKPATRNDIRARERQWGLYLDADHRELLQVSDGLHAFCGFDDLFSLADSEPGSQNWKAVKAYIVGASLGPEYFGAHSFNQLMPVLGAEGDHIMLVAVAHSYYSDEPGVVFELGGDGPNGIGRYPTLMEAVRSKAESYQKELKNMNA</sequence>
<dbReference type="KEGG" id="mabb:MASS_2889"/>
<organism evidence="1 2">
    <name type="scientific">Mycobacteroides abscessus subsp. bolletii 50594</name>
    <dbReference type="NCBI Taxonomy" id="1303024"/>
    <lineage>
        <taxon>Bacteria</taxon>
        <taxon>Bacillati</taxon>
        <taxon>Actinomycetota</taxon>
        <taxon>Actinomycetes</taxon>
        <taxon>Mycobacteriales</taxon>
        <taxon>Mycobacteriaceae</taxon>
        <taxon>Mycobacteroides</taxon>
        <taxon>Mycobacteroides abscessus</taxon>
    </lineage>
</organism>
<evidence type="ECO:0008006" key="3">
    <source>
        <dbReference type="Google" id="ProtNLM"/>
    </source>
</evidence>
<accession>A0AB33ACU2</accession>
<dbReference type="AlphaFoldDB" id="A0AB33ACU2"/>
<dbReference type="EMBL" id="CP004374">
    <property type="protein sequence ID" value="AGM29491.1"/>
    <property type="molecule type" value="Genomic_DNA"/>
</dbReference>
<dbReference type="PROSITE" id="PS51257">
    <property type="entry name" value="PROKAR_LIPOPROTEIN"/>
    <property type="match status" value="1"/>
</dbReference>
<gene>
    <name evidence="1" type="ORF">MASS_2889</name>
</gene>
<evidence type="ECO:0000313" key="1">
    <source>
        <dbReference type="EMBL" id="AGM29491.1"/>
    </source>
</evidence>
<dbReference type="Proteomes" id="UP000013961">
    <property type="component" value="Chromosome"/>
</dbReference>
<protein>
    <recommendedName>
        <fullName evidence="3">Lipoprotein</fullName>
    </recommendedName>
</protein>
<reference evidence="1 2" key="1">
    <citation type="journal article" date="2013" name="Genome Announc.">
        <title>Complete Genome Sequence of Mycobacterium massiliense Clinical Strain Asan 50594, Belonging to the Type II Genotype.</title>
        <authorList>
            <person name="Kim B.J."/>
            <person name="Kim B.R."/>
            <person name="Hong S.H."/>
            <person name="Seok S.H."/>
            <person name="Kook Y.H."/>
            <person name="Kim B.J."/>
        </authorList>
    </citation>
    <scope>NUCLEOTIDE SEQUENCE [LARGE SCALE GENOMIC DNA]</scope>
    <source>
        <strain evidence="1 2">50594</strain>
    </source>
</reference>
<proteinExistence type="predicted"/>